<reference evidence="1 2" key="1">
    <citation type="submission" date="2022-01" db="EMBL/GenBank/DDBJ databases">
        <title>A high-quality chromosome-level genome assembly of rohu carp, Labeo rohita.</title>
        <authorList>
            <person name="Arick M.A. II"/>
            <person name="Hsu C.-Y."/>
            <person name="Magbanua Z."/>
            <person name="Pechanova O."/>
            <person name="Grover C."/>
            <person name="Miller E."/>
            <person name="Thrash A."/>
            <person name="Ezzel L."/>
            <person name="Alam S."/>
            <person name="Benzie J."/>
            <person name="Hamilton M."/>
            <person name="Karsi A."/>
            <person name="Lawrence M.L."/>
            <person name="Peterson D.G."/>
        </authorList>
    </citation>
    <scope>NUCLEOTIDE SEQUENCE [LARGE SCALE GENOMIC DNA]</scope>
    <source>
        <strain evidence="2">BAU-BD-2019</strain>
        <tissue evidence="1">Blood</tissue>
    </source>
</reference>
<evidence type="ECO:0000313" key="2">
    <source>
        <dbReference type="Proteomes" id="UP000830375"/>
    </source>
</evidence>
<keyword evidence="1" id="KW-0645">Protease</keyword>
<proteinExistence type="predicted"/>
<organism evidence="1 2">
    <name type="scientific">Labeo rohita</name>
    <name type="common">Indian major carp</name>
    <name type="synonym">Cyprinus rohita</name>
    <dbReference type="NCBI Taxonomy" id="84645"/>
    <lineage>
        <taxon>Eukaryota</taxon>
        <taxon>Metazoa</taxon>
        <taxon>Chordata</taxon>
        <taxon>Craniata</taxon>
        <taxon>Vertebrata</taxon>
        <taxon>Euteleostomi</taxon>
        <taxon>Actinopterygii</taxon>
        <taxon>Neopterygii</taxon>
        <taxon>Teleostei</taxon>
        <taxon>Ostariophysi</taxon>
        <taxon>Cypriniformes</taxon>
        <taxon>Cyprinidae</taxon>
        <taxon>Labeoninae</taxon>
        <taxon>Labeonini</taxon>
        <taxon>Labeo</taxon>
    </lineage>
</organism>
<keyword evidence="1" id="KW-0378">Hydrolase</keyword>
<evidence type="ECO:0000313" key="1">
    <source>
        <dbReference type="EMBL" id="KAI2648484.1"/>
    </source>
</evidence>
<name>A0ABQ8LD92_LABRO</name>
<dbReference type="Proteomes" id="UP000830375">
    <property type="component" value="Unassembled WGS sequence"/>
</dbReference>
<keyword evidence="2" id="KW-1185">Reference proteome</keyword>
<sequence>MVIKPYAAEISLELIRAIRRVFLLPAWLSSTLALSKGKTVTPINKEFAPADRNALLHKAIPRTRRRAHTEQFSLAFGTSASHWPVRGSLRLRRAQSQQAEVAVNERLAGIRRRRTFSGEACGVHTLITCSSEQGLQTGTRELEEMGMKFSQSLLTLRRNAIHYNSRLIHHASALLDLDDRLLDHKSNK</sequence>
<gene>
    <name evidence="1" type="ORF">H4Q32_018598</name>
</gene>
<accession>A0ABQ8LD92</accession>
<protein>
    <submittedName>
        <fullName evidence="1">Cytosolic carboxypeptidase 1</fullName>
    </submittedName>
</protein>
<dbReference type="GO" id="GO:0004180">
    <property type="term" value="F:carboxypeptidase activity"/>
    <property type="evidence" value="ECO:0007669"/>
    <property type="project" value="UniProtKB-KW"/>
</dbReference>
<comment type="caution">
    <text evidence="1">The sequence shown here is derived from an EMBL/GenBank/DDBJ whole genome shotgun (WGS) entry which is preliminary data.</text>
</comment>
<dbReference type="EMBL" id="JACTAM010000025">
    <property type="protein sequence ID" value="KAI2648484.1"/>
    <property type="molecule type" value="Genomic_DNA"/>
</dbReference>
<keyword evidence="1" id="KW-0121">Carboxypeptidase</keyword>